<protein>
    <submittedName>
        <fullName evidence="2">Uncharacterized protein</fullName>
    </submittedName>
</protein>
<dbReference type="EMBL" id="JARJCM010000013">
    <property type="protein sequence ID" value="KAJ7042335.1"/>
    <property type="molecule type" value="Genomic_DNA"/>
</dbReference>
<sequence>MASIPDFTGIREIDAPLRPADFLKRARVAYRAQGADTDAAKMEDIGDHFKDDTPADAWFKALTGSSRTVWADFCTAFMLRFQAAPSIVKPPAQLLAELGSMRITMDELANETVTVGGQKIPVLRDFAMRVNDGVTQAGVATEGGAMLWVFHDSLPPWLRARTGAVPPADWEGMVRALNDVPDRVVQAEMTQYREQRALKLEQSALRDRVSAVDALIKRLGNMHLSSAGATNGNQRNTGTTNAPVQGPTREPGTAGGGAGGTAGGGAGGSAGGGTGAAGGGGAGVAGGGARRIPTDAEKAALRTVLANTVARRAPNTPEGRVAYQAQVNEWNQRNGHLAAGMIDVAVTGYPLTPGTAAPRSGECWKCGVAENPNHKGKACPYPLIPLLEKRFRNVCTSYLGVDVQLMQAATVNAVGVEVAGALGVPWYGDGDRFVEVEGEGEGF</sequence>
<proteinExistence type="predicted"/>
<dbReference type="AlphaFoldDB" id="A0AAD6XBI5"/>
<feature type="compositionally biased region" description="Gly residues" evidence="1">
    <location>
        <begin position="253"/>
        <end position="288"/>
    </location>
</feature>
<name>A0AAD6XBI5_9AGAR</name>
<gene>
    <name evidence="2" type="ORF">C8F04DRAFT_98570</name>
</gene>
<evidence type="ECO:0000313" key="2">
    <source>
        <dbReference type="EMBL" id="KAJ7042335.1"/>
    </source>
</evidence>
<accession>A0AAD6XBI5</accession>
<feature type="compositionally biased region" description="Low complexity" evidence="1">
    <location>
        <begin position="227"/>
        <end position="242"/>
    </location>
</feature>
<reference evidence="2" key="1">
    <citation type="submission" date="2023-03" db="EMBL/GenBank/DDBJ databases">
        <title>Massive genome expansion in bonnet fungi (Mycena s.s.) driven by repeated elements and novel gene families across ecological guilds.</title>
        <authorList>
            <consortium name="Lawrence Berkeley National Laboratory"/>
            <person name="Harder C.B."/>
            <person name="Miyauchi S."/>
            <person name="Viragh M."/>
            <person name="Kuo A."/>
            <person name="Thoen E."/>
            <person name="Andreopoulos B."/>
            <person name="Lu D."/>
            <person name="Skrede I."/>
            <person name="Drula E."/>
            <person name="Henrissat B."/>
            <person name="Morin E."/>
            <person name="Kohler A."/>
            <person name="Barry K."/>
            <person name="LaButti K."/>
            <person name="Morin E."/>
            <person name="Salamov A."/>
            <person name="Lipzen A."/>
            <person name="Mereny Z."/>
            <person name="Hegedus B."/>
            <person name="Baldrian P."/>
            <person name="Stursova M."/>
            <person name="Weitz H."/>
            <person name="Taylor A."/>
            <person name="Grigoriev I.V."/>
            <person name="Nagy L.G."/>
            <person name="Martin F."/>
            <person name="Kauserud H."/>
        </authorList>
    </citation>
    <scope>NUCLEOTIDE SEQUENCE</scope>
    <source>
        <strain evidence="2">CBHHK200</strain>
    </source>
</reference>
<feature type="region of interest" description="Disordered" evidence="1">
    <location>
        <begin position="226"/>
        <end position="288"/>
    </location>
</feature>
<keyword evidence="3" id="KW-1185">Reference proteome</keyword>
<comment type="caution">
    <text evidence="2">The sequence shown here is derived from an EMBL/GenBank/DDBJ whole genome shotgun (WGS) entry which is preliminary data.</text>
</comment>
<organism evidence="2 3">
    <name type="scientific">Mycena alexandri</name>
    <dbReference type="NCBI Taxonomy" id="1745969"/>
    <lineage>
        <taxon>Eukaryota</taxon>
        <taxon>Fungi</taxon>
        <taxon>Dikarya</taxon>
        <taxon>Basidiomycota</taxon>
        <taxon>Agaricomycotina</taxon>
        <taxon>Agaricomycetes</taxon>
        <taxon>Agaricomycetidae</taxon>
        <taxon>Agaricales</taxon>
        <taxon>Marasmiineae</taxon>
        <taxon>Mycenaceae</taxon>
        <taxon>Mycena</taxon>
    </lineage>
</organism>
<evidence type="ECO:0000313" key="3">
    <source>
        <dbReference type="Proteomes" id="UP001218188"/>
    </source>
</evidence>
<dbReference type="Proteomes" id="UP001218188">
    <property type="component" value="Unassembled WGS sequence"/>
</dbReference>
<evidence type="ECO:0000256" key="1">
    <source>
        <dbReference type="SAM" id="MobiDB-lite"/>
    </source>
</evidence>